<dbReference type="Gene3D" id="2.30.30.140">
    <property type="match status" value="2"/>
</dbReference>
<evidence type="ECO:0000256" key="4">
    <source>
        <dbReference type="ARBA" id="ARBA00022737"/>
    </source>
</evidence>
<dbReference type="AlphaFoldDB" id="A0A671QWF5"/>
<evidence type="ECO:0000256" key="5">
    <source>
        <dbReference type="ARBA" id="ARBA00022771"/>
    </source>
</evidence>
<dbReference type="Gene3D" id="3.30.40.10">
    <property type="entry name" value="Zinc/RING finger domain, C3HC4 (zinc finger)"/>
    <property type="match status" value="1"/>
</dbReference>
<dbReference type="InterPro" id="IPR002999">
    <property type="entry name" value="Tudor"/>
</dbReference>
<keyword evidence="3" id="KW-0479">Metal-binding</keyword>
<dbReference type="SMART" id="SM00743">
    <property type="entry name" value="Agenet"/>
    <property type="match status" value="2"/>
</dbReference>
<dbReference type="InterPro" id="IPR040477">
    <property type="entry name" value="KDM4-like_Tudor"/>
</dbReference>
<proteinExistence type="predicted"/>
<comment type="subcellular location">
    <subcellularLocation>
        <location evidence="1">Nucleus</location>
    </subcellularLocation>
</comment>
<feature type="compositionally biased region" description="Low complexity" evidence="9">
    <location>
        <begin position="405"/>
        <end position="422"/>
    </location>
</feature>
<dbReference type="Pfam" id="PF18104">
    <property type="entry name" value="Tudor_2"/>
    <property type="match status" value="1"/>
</dbReference>
<evidence type="ECO:0000256" key="9">
    <source>
        <dbReference type="SAM" id="MobiDB-lite"/>
    </source>
</evidence>
<dbReference type="Gene3D" id="3.30.160.60">
    <property type="entry name" value="Classic Zinc Finger"/>
    <property type="match status" value="1"/>
</dbReference>
<evidence type="ECO:0000256" key="1">
    <source>
        <dbReference type="ARBA" id="ARBA00004123"/>
    </source>
</evidence>
<dbReference type="InterPro" id="IPR043449">
    <property type="entry name" value="PHF20-like"/>
</dbReference>
<accession>A0A671QWF5</accession>
<keyword evidence="6" id="KW-0862">Zinc</keyword>
<reference evidence="11" key="2">
    <citation type="submission" date="2025-09" db="UniProtKB">
        <authorList>
            <consortium name="Ensembl"/>
        </authorList>
    </citation>
    <scope>IDENTIFICATION</scope>
</reference>
<keyword evidence="5 8" id="KW-0863">Zinc-finger</keyword>
<feature type="region of interest" description="Disordered" evidence="9">
    <location>
        <begin position="528"/>
        <end position="568"/>
    </location>
</feature>
<sequence length="1071" mass="121297">MSKKLPNRPGIIFEVGARVEARDYLQKWYPSRIEKIDYDEGKMLVHFDRWSHRYDEWILWDSNRVRPLERPALRKEGLKEEEVSELRDGEEVLARWTDCRYYPAKIESINKEGTYTVQFYDGVIRCVKRIHIKSMPEDAKGQDWIALVKAASAAAKNKGGNRPRTSANSNKDREDRREQQSDEELDDDEDDDYESESEKLELDSEEEDSKPAAEELEPATAKRRSKRQGNLCSSKRMRLSKGAGCADTESECKAESKELSVTSQQKASGAEASPADERSQSVSCQKTPASLSSPSLCKSRSRRFKHDSGESTTSNQNTTAAPEPSPSPSSTHSLPDSTHTAPTNSPQRRRRSQRLATSSDQAYPSSPHTRDSSTHPPPPPPPDDSQKDVEDSSTAVKTEAPPQKPASGSPSTAPPTSVAQSPISEKDKMTDVLSSNQTTLEVNSPSVVTVAFQKVPSRTPKANKHAREPIINTKKSDDPTAPNETLIDLDHNKFKCKVPGCSKAFRKAKLLDYHLKYYHNTEKEMDSEVCSPERVGRTRATSASMPTSTLSDMPDNKRRRTVSTSSSLSSQAFMLQMDSSGCVRPPKFCKKKRSSASVSSDSTEVSLPPPNFDNLHDKIIKKEKHLDGLCIKTERKFKLVDKCQLFVKKRDKDRRDRKEKDIFRIKQKKKKKKKKKSKLHCYSDLDEMSLAYLDRPSSPMHRSSSSAFKHSTFQYPRAILSVDLTGENLSDIDFLEDSTTESLLFSGDEYNQDLDSITMEDFQDEDDDGANEIVRCICEMDEENGFMIQCEECMCWQHSVCMGLLEDSIPDHYICYICRDPPGQRWSAKYRHDKDWLQKGHMYGLSFLTENYSHQNAKKIVSTHQLLADVYSVKNLLHGLQLKMDILQNKHNPSLHLWARSWVNSDEDQPMGGVPDCLHFKEHLNQNLSPETYITSEHSYQKPPGTGLEHTRDEQGLQTASQFNRKEEEVSSAIALSGCVNDSNMGSMEQARNCLQWQMNLLTHIEDVQNQLSGRMDLIEKELDVLESWLDFTGELEPPEPLARLPQLKCRIKQLLTDLGKVQQMSTLCSV</sequence>
<keyword evidence="7" id="KW-0539">Nucleus</keyword>
<evidence type="ECO:0000256" key="8">
    <source>
        <dbReference type="PROSITE-ProRule" id="PRU00042"/>
    </source>
</evidence>
<name>A0A671QWF5_9TELE</name>
<dbReference type="GO" id="GO:0005654">
    <property type="term" value="C:nucleoplasm"/>
    <property type="evidence" value="ECO:0007669"/>
    <property type="project" value="UniProtKB-ARBA"/>
</dbReference>
<evidence type="ECO:0000313" key="11">
    <source>
        <dbReference type="Ensembl" id="ENSSANP00000075096.1"/>
    </source>
</evidence>
<feature type="compositionally biased region" description="Polar residues" evidence="9">
    <location>
        <begin position="280"/>
        <end position="289"/>
    </location>
</feature>
<dbReference type="SMART" id="SM00249">
    <property type="entry name" value="PHD"/>
    <property type="match status" value="1"/>
</dbReference>
<dbReference type="CDD" id="cd20104">
    <property type="entry name" value="MBT_PHF20L1-like"/>
    <property type="match status" value="1"/>
</dbReference>
<organism evidence="11 12">
    <name type="scientific">Sinocyclocheilus anshuiensis</name>
    <dbReference type="NCBI Taxonomy" id="1608454"/>
    <lineage>
        <taxon>Eukaryota</taxon>
        <taxon>Metazoa</taxon>
        <taxon>Chordata</taxon>
        <taxon>Craniata</taxon>
        <taxon>Vertebrata</taxon>
        <taxon>Euteleostomi</taxon>
        <taxon>Actinopterygii</taxon>
        <taxon>Neopterygii</taxon>
        <taxon>Teleostei</taxon>
        <taxon>Ostariophysi</taxon>
        <taxon>Cypriniformes</taxon>
        <taxon>Cyprinidae</taxon>
        <taxon>Cyprininae</taxon>
        <taxon>Sinocyclocheilus</taxon>
    </lineage>
</organism>
<feature type="domain" description="C2H2-type" evidence="10">
    <location>
        <begin position="494"/>
        <end position="524"/>
    </location>
</feature>
<dbReference type="PANTHER" id="PTHR15856">
    <property type="entry name" value="PHD FINGER PROTEIN 20-RELATED"/>
    <property type="match status" value="1"/>
</dbReference>
<dbReference type="PROSITE" id="PS01359">
    <property type="entry name" value="ZF_PHD_1"/>
    <property type="match status" value="1"/>
</dbReference>
<dbReference type="PROSITE" id="PS00028">
    <property type="entry name" value="ZINC_FINGER_C2H2_1"/>
    <property type="match status" value="1"/>
</dbReference>
<evidence type="ECO:0000256" key="7">
    <source>
        <dbReference type="ARBA" id="ARBA00023242"/>
    </source>
</evidence>
<feature type="region of interest" description="Disordered" evidence="9">
    <location>
        <begin position="155"/>
        <end position="443"/>
    </location>
</feature>
<feature type="compositionally biased region" description="Low complexity" evidence="9">
    <location>
        <begin position="318"/>
        <end position="340"/>
    </location>
</feature>
<dbReference type="SMART" id="SM00333">
    <property type="entry name" value="TUDOR"/>
    <property type="match status" value="2"/>
</dbReference>
<keyword evidence="4" id="KW-0677">Repeat</keyword>
<feature type="compositionally biased region" description="Polar residues" evidence="9">
    <location>
        <begin position="539"/>
        <end position="551"/>
    </location>
</feature>
<dbReference type="PROSITE" id="PS50157">
    <property type="entry name" value="ZINC_FINGER_C2H2_2"/>
    <property type="match status" value="1"/>
</dbReference>
<reference evidence="11" key="1">
    <citation type="submission" date="2025-08" db="UniProtKB">
        <authorList>
            <consortium name="Ensembl"/>
        </authorList>
    </citation>
    <scope>IDENTIFICATION</scope>
</reference>
<dbReference type="InterPro" id="IPR014002">
    <property type="entry name" value="Agenet_dom_plant"/>
</dbReference>
<protein>
    <recommendedName>
        <fullName evidence="2">PHD finger protein 20-like protein 1</fullName>
    </recommendedName>
</protein>
<gene>
    <name evidence="11" type="primary">LOC107704904</name>
</gene>
<dbReference type="InterPro" id="IPR001965">
    <property type="entry name" value="Znf_PHD"/>
</dbReference>
<evidence type="ECO:0000256" key="2">
    <source>
        <dbReference type="ARBA" id="ARBA00014842"/>
    </source>
</evidence>
<dbReference type="PANTHER" id="PTHR15856:SF26">
    <property type="entry name" value="PHD FINGER PROTEIN 20-LIKE PROTEIN 1"/>
    <property type="match status" value="1"/>
</dbReference>
<feature type="compositionally biased region" description="Acidic residues" evidence="9">
    <location>
        <begin position="181"/>
        <end position="195"/>
    </location>
</feature>
<dbReference type="GO" id="GO:0006357">
    <property type="term" value="P:regulation of transcription by RNA polymerase II"/>
    <property type="evidence" value="ECO:0007669"/>
    <property type="project" value="TreeGrafter"/>
</dbReference>
<feature type="compositionally biased region" description="Basic and acidic residues" evidence="9">
    <location>
        <begin position="170"/>
        <end position="180"/>
    </location>
</feature>
<dbReference type="GO" id="GO:0008270">
    <property type="term" value="F:zinc ion binding"/>
    <property type="evidence" value="ECO:0007669"/>
    <property type="project" value="UniProtKB-KW"/>
</dbReference>
<dbReference type="InterPro" id="IPR019786">
    <property type="entry name" value="Zinc_finger_PHD-type_CS"/>
</dbReference>
<dbReference type="InterPro" id="IPR013083">
    <property type="entry name" value="Znf_RING/FYVE/PHD"/>
</dbReference>
<dbReference type="Proteomes" id="UP000472260">
    <property type="component" value="Unassembled WGS sequence"/>
</dbReference>
<dbReference type="Pfam" id="PF20826">
    <property type="entry name" value="PHD_5"/>
    <property type="match status" value="1"/>
</dbReference>
<dbReference type="GO" id="GO:0044545">
    <property type="term" value="C:NSL complex"/>
    <property type="evidence" value="ECO:0007669"/>
    <property type="project" value="TreeGrafter"/>
</dbReference>
<feature type="region of interest" description="Disordered" evidence="9">
    <location>
        <begin position="457"/>
        <end position="484"/>
    </location>
</feature>
<feature type="compositionally biased region" description="Polar residues" evidence="9">
    <location>
        <begin position="432"/>
        <end position="443"/>
    </location>
</feature>
<dbReference type="SUPFAM" id="SSF57903">
    <property type="entry name" value="FYVE/PHD zinc finger"/>
    <property type="match status" value="1"/>
</dbReference>
<dbReference type="FunFam" id="2.30.30.140:FF:000049">
    <property type="entry name" value="PHD finger protein 20 (Predicted)"/>
    <property type="match status" value="1"/>
</dbReference>
<evidence type="ECO:0000313" key="12">
    <source>
        <dbReference type="Proteomes" id="UP000472260"/>
    </source>
</evidence>
<evidence type="ECO:0000256" key="6">
    <source>
        <dbReference type="ARBA" id="ARBA00022833"/>
    </source>
</evidence>
<dbReference type="InterPro" id="IPR047405">
    <property type="entry name" value="Tudor_PHF20L1"/>
</dbReference>
<dbReference type="Ensembl" id="ENSSANT00000079838.1">
    <property type="protein sequence ID" value="ENSSANP00000075096.1"/>
    <property type="gene ID" value="ENSSANG00000037419.1"/>
</dbReference>
<dbReference type="InterPro" id="IPR011011">
    <property type="entry name" value="Znf_FYVE_PHD"/>
</dbReference>
<feature type="compositionally biased region" description="Polar residues" evidence="9">
    <location>
        <begin position="354"/>
        <end position="363"/>
    </location>
</feature>
<dbReference type="CDD" id="cd20454">
    <property type="entry name" value="Tudor_PHF20L1"/>
    <property type="match status" value="1"/>
</dbReference>
<evidence type="ECO:0000256" key="3">
    <source>
        <dbReference type="ARBA" id="ARBA00022723"/>
    </source>
</evidence>
<evidence type="ECO:0000259" key="10">
    <source>
        <dbReference type="PROSITE" id="PS50157"/>
    </source>
</evidence>
<dbReference type="InterPro" id="IPR013087">
    <property type="entry name" value="Znf_C2H2_type"/>
</dbReference>
<dbReference type="SUPFAM" id="SSF63748">
    <property type="entry name" value="Tudor/PWWP/MBT"/>
    <property type="match status" value="2"/>
</dbReference>
<keyword evidence="12" id="KW-1185">Reference proteome</keyword>